<dbReference type="Gene3D" id="1.20.1740.10">
    <property type="entry name" value="Amino acid/polyamine transporter I"/>
    <property type="match status" value="1"/>
</dbReference>
<dbReference type="Proteomes" id="UP000019260">
    <property type="component" value="Chromosome"/>
</dbReference>
<dbReference type="PANTHER" id="PTHR42770:SF7">
    <property type="entry name" value="MEMBRANE PROTEIN"/>
    <property type="match status" value="1"/>
</dbReference>
<feature type="transmembrane region" description="Helical" evidence="6">
    <location>
        <begin position="148"/>
        <end position="172"/>
    </location>
</feature>
<feature type="transmembrane region" description="Helical" evidence="6">
    <location>
        <begin position="302"/>
        <end position="321"/>
    </location>
</feature>
<evidence type="ECO:0000256" key="1">
    <source>
        <dbReference type="ARBA" id="ARBA00004651"/>
    </source>
</evidence>
<dbReference type="GO" id="GO:0022857">
    <property type="term" value="F:transmembrane transporter activity"/>
    <property type="evidence" value="ECO:0007669"/>
    <property type="project" value="InterPro"/>
</dbReference>
<keyword evidence="4 6" id="KW-1133">Transmembrane helix</keyword>
<feature type="transmembrane region" description="Helical" evidence="6">
    <location>
        <begin position="364"/>
        <end position="384"/>
    </location>
</feature>
<keyword evidence="8" id="KW-1185">Reference proteome</keyword>
<organism evidence="7 8">
    <name type="scientific">Spiroplasma mirum ATCC 29335</name>
    <dbReference type="NCBI Taxonomy" id="838561"/>
    <lineage>
        <taxon>Bacteria</taxon>
        <taxon>Bacillati</taxon>
        <taxon>Mycoplasmatota</taxon>
        <taxon>Mollicutes</taxon>
        <taxon>Entomoplasmatales</taxon>
        <taxon>Spiroplasmataceae</taxon>
        <taxon>Spiroplasma</taxon>
    </lineage>
</organism>
<feature type="transmembrane region" description="Helical" evidence="6">
    <location>
        <begin position="223"/>
        <end position="239"/>
    </location>
</feature>
<feature type="transmembrane region" description="Helical" evidence="6">
    <location>
        <begin position="24"/>
        <end position="44"/>
    </location>
</feature>
<keyword evidence="5 6" id="KW-0472">Membrane</keyword>
<dbReference type="InterPro" id="IPR002293">
    <property type="entry name" value="AA/rel_permease1"/>
</dbReference>
<keyword evidence="2" id="KW-1003">Cell membrane</keyword>
<dbReference type="AlphaFoldDB" id="W0GL32"/>
<evidence type="ECO:0008006" key="9">
    <source>
        <dbReference type="Google" id="ProtNLM"/>
    </source>
</evidence>
<dbReference type="STRING" id="838561.P344_02690"/>
<accession>W0GL32</accession>
<dbReference type="PIRSF" id="PIRSF006060">
    <property type="entry name" value="AA_transporter"/>
    <property type="match status" value="1"/>
</dbReference>
<dbReference type="PATRIC" id="fig|838561.3.peg.517"/>
<dbReference type="eggNOG" id="COG0531">
    <property type="taxonomic scope" value="Bacteria"/>
</dbReference>
<feature type="transmembrane region" description="Helical" evidence="6">
    <location>
        <begin position="184"/>
        <end position="203"/>
    </location>
</feature>
<feature type="transmembrane region" description="Helical" evidence="6">
    <location>
        <begin position="485"/>
        <end position="504"/>
    </location>
</feature>
<dbReference type="InterPro" id="IPR050367">
    <property type="entry name" value="APC_superfamily"/>
</dbReference>
<reference evidence="7 8" key="1">
    <citation type="submission" date="2013-09" db="EMBL/GenBank/DDBJ databases">
        <title>Complete genome sequence of Spiroplasma mirum suckling mouse cataract agent.</title>
        <authorList>
            <person name="Landry C.A."/>
            <person name="Bastian F.O."/>
            <person name="Thune R.L."/>
        </authorList>
    </citation>
    <scope>NUCLEOTIDE SEQUENCE [LARGE SCALE GENOMIC DNA]</scope>
    <source>
        <strain evidence="7 8">SMCA</strain>
    </source>
</reference>
<evidence type="ECO:0000256" key="6">
    <source>
        <dbReference type="SAM" id="Phobius"/>
    </source>
</evidence>
<feature type="transmembrane region" description="Helical" evidence="6">
    <location>
        <begin position="56"/>
        <end position="78"/>
    </location>
</feature>
<feature type="transmembrane region" description="Helical" evidence="6">
    <location>
        <begin position="431"/>
        <end position="453"/>
    </location>
</feature>
<dbReference type="EMBL" id="CP006720">
    <property type="protein sequence ID" value="AHI57883.1"/>
    <property type="molecule type" value="Genomic_DNA"/>
</dbReference>
<dbReference type="PANTHER" id="PTHR42770">
    <property type="entry name" value="AMINO ACID TRANSPORTER-RELATED"/>
    <property type="match status" value="1"/>
</dbReference>
<evidence type="ECO:0000313" key="7">
    <source>
        <dbReference type="EMBL" id="AHI57883.1"/>
    </source>
</evidence>
<feature type="transmembrane region" description="Helical" evidence="6">
    <location>
        <begin position="103"/>
        <end position="128"/>
    </location>
</feature>
<feature type="transmembrane region" description="Helical" evidence="6">
    <location>
        <begin position="396"/>
        <end position="419"/>
    </location>
</feature>
<dbReference type="HOGENOM" id="CLU_459199_0_0_14"/>
<evidence type="ECO:0000256" key="3">
    <source>
        <dbReference type="ARBA" id="ARBA00022692"/>
    </source>
</evidence>
<dbReference type="RefSeq" id="WP_025317248.1">
    <property type="nucleotide sequence ID" value="NZ_CP002082.1"/>
</dbReference>
<dbReference type="GO" id="GO:0005886">
    <property type="term" value="C:plasma membrane"/>
    <property type="evidence" value="ECO:0007669"/>
    <property type="project" value="UniProtKB-SubCell"/>
</dbReference>
<evidence type="ECO:0000313" key="8">
    <source>
        <dbReference type="Proteomes" id="UP000019260"/>
    </source>
</evidence>
<comment type="subcellular location">
    <subcellularLocation>
        <location evidence="1">Cell membrane</location>
        <topology evidence="1">Multi-pass membrane protein</topology>
    </subcellularLocation>
</comment>
<dbReference type="KEGG" id="smia:P344_02690"/>
<keyword evidence="3 6" id="KW-0812">Transmembrane</keyword>
<evidence type="ECO:0000256" key="4">
    <source>
        <dbReference type="ARBA" id="ARBA00022989"/>
    </source>
</evidence>
<evidence type="ECO:0000256" key="2">
    <source>
        <dbReference type="ARBA" id="ARBA00022475"/>
    </source>
</evidence>
<feature type="transmembrane region" description="Helical" evidence="6">
    <location>
        <begin position="260"/>
        <end position="282"/>
    </location>
</feature>
<dbReference type="KEGG" id="smir:SMM_0447"/>
<evidence type="ECO:0000256" key="5">
    <source>
        <dbReference type="ARBA" id="ARBA00023136"/>
    </source>
</evidence>
<dbReference type="Pfam" id="PF13520">
    <property type="entry name" value="AA_permease_2"/>
    <property type="match status" value="1"/>
</dbReference>
<sequence length="581" mass="65531">MKNSAKTENKTVSGEKKKFSLQELVWLGFNYTCGIAFTSVYATIMISSEKHDGLFLGMHMIWIFLIEGLVAGTCAWAFNKLSRVHPAGNGAAYIYVRSNFGKFWGWFISFLQYTTLPIIVTSQIVSMIRLNFVGSGTFLDTKDILGNWANLTWDAVGVFVYMLVSCTLFLGMKMLKRYLNASSYIKWGSTALLFIALIVMFALNGTSAWDLNASSKYTQLNSSNFSTAFTSCFFFFLGFETYATIGKNVKNPERNIGRSIIWTMLLSTIFYVVVTILMLGAIGGEFSNNPNLQVFRLLGDHAGSWLYYIGVIIMLICTVSLKANAAMQNALYSGSILEPFAVEGIFPAKYQELTKDNIPFRASFLNLVITLIFAIIWLFIPDIIQGATGGDSVFSYAAIVGEASLIMIIIYVFVIATALKLGFTKKMKVTIWEMIAWMLVFVFLIWQFIQFFIDLGKSYYSAIAQLGTKDSAAGVAALVSNTIEVAYILAMILFAIIWYFAYYIPKYKARLQKDPTIQLALDAQFVVVDDWHYVMKEIQDKLDNYLVRNKAIYHNQDNENLQDALHIREEVLTLEGDLREE</sequence>
<protein>
    <recommendedName>
        <fullName evidence="9">Amino acid permease</fullName>
    </recommendedName>
</protein>
<proteinExistence type="predicted"/>
<name>W0GL32_9MOLU</name>
<gene>
    <name evidence="7" type="ORF">P344_02690</name>
</gene>